<organism evidence="3 4">
    <name type="scientific">Sphingomonas aerophila</name>
    <dbReference type="NCBI Taxonomy" id="1344948"/>
    <lineage>
        <taxon>Bacteria</taxon>
        <taxon>Pseudomonadati</taxon>
        <taxon>Pseudomonadota</taxon>
        <taxon>Alphaproteobacteria</taxon>
        <taxon>Sphingomonadales</taxon>
        <taxon>Sphingomonadaceae</taxon>
        <taxon>Sphingomonas</taxon>
    </lineage>
</organism>
<feature type="coiled-coil region" evidence="1">
    <location>
        <begin position="164"/>
        <end position="191"/>
    </location>
</feature>
<gene>
    <name evidence="3" type="ORF">FHS94_003492</name>
</gene>
<sequence length="359" mass="40144">MPTIIHSTRPDPSLHPELPQVNSIVLSEGPRVRRELVHYPVHSRNTGEFKTNQITFRSRKNVGGNWQNEPAKSFTLDGDDQIRMAVRFISTACTGSIPDLAGDFLMVPAARGFDAGEIQAALDELGASGQTDVLAGLLRRVARERGAAVELFKRVIADPDAFAAAAATLNLARYSQELKRMEALIDADAREQDFQTLLGQNPWMFGSEYSEHLADERRLTRDTQQDFLLRRTTDGYVEVIEIKTPLTGVGLFRFDKSRKAHFAGQDLSAAVGQVSRYIEELEADRLAIKARDGIDTLKIRAKIIIGRDLDEEQQVALRRFNGHLHRIEVITFDQLVSVARRVTEHLRSVVSHQRAANGL</sequence>
<feature type="domain" description="Shedu protein SduA C-terminal" evidence="2">
    <location>
        <begin position="189"/>
        <end position="336"/>
    </location>
</feature>
<evidence type="ECO:0000313" key="4">
    <source>
        <dbReference type="Proteomes" id="UP000546200"/>
    </source>
</evidence>
<dbReference type="EMBL" id="JACIJK010000012">
    <property type="protein sequence ID" value="MBB5716622.1"/>
    <property type="molecule type" value="Genomic_DNA"/>
</dbReference>
<evidence type="ECO:0000259" key="2">
    <source>
        <dbReference type="Pfam" id="PF14082"/>
    </source>
</evidence>
<dbReference type="Pfam" id="PF14082">
    <property type="entry name" value="SduA_C"/>
    <property type="match status" value="1"/>
</dbReference>
<dbReference type="Proteomes" id="UP000546200">
    <property type="component" value="Unassembled WGS sequence"/>
</dbReference>
<evidence type="ECO:0000256" key="1">
    <source>
        <dbReference type="SAM" id="Coils"/>
    </source>
</evidence>
<name>A0A7W9BG82_9SPHN</name>
<keyword evidence="1" id="KW-0175">Coiled coil</keyword>
<protein>
    <recommendedName>
        <fullName evidence="2">Shedu protein SduA C-terminal domain-containing protein</fullName>
    </recommendedName>
</protein>
<reference evidence="3 4" key="1">
    <citation type="submission" date="2020-08" db="EMBL/GenBank/DDBJ databases">
        <title>Genomic Encyclopedia of Type Strains, Phase IV (KMG-IV): sequencing the most valuable type-strain genomes for metagenomic binning, comparative biology and taxonomic classification.</title>
        <authorList>
            <person name="Goeker M."/>
        </authorList>
    </citation>
    <scope>NUCLEOTIDE SEQUENCE [LARGE SCALE GENOMIC DNA]</scope>
    <source>
        <strain evidence="3 4">DSM 100044</strain>
    </source>
</reference>
<keyword evidence="4" id="KW-1185">Reference proteome</keyword>
<evidence type="ECO:0000313" key="3">
    <source>
        <dbReference type="EMBL" id="MBB5716622.1"/>
    </source>
</evidence>
<proteinExistence type="predicted"/>
<dbReference type="AlphaFoldDB" id="A0A7W9BG82"/>
<comment type="caution">
    <text evidence="3">The sequence shown here is derived from an EMBL/GenBank/DDBJ whole genome shotgun (WGS) entry which is preliminary data.</text>
</comment>
<accession>A0A7W9BG82</accession>
<dbReference type="InterPro" id="IPR025359">
    <property type="entry name" value="SduA_C"/>
</dbReference>